<feature type="binding site" evidence="3">
    <location>
        <position position="229"/>
    </location>
    <ligand>
        <name>FAD</name>
        <dbReference type="ChEBI" id="CHEBI:57692"/>
    </ligand>
</feature>
<feature type="binding site" evidence="3">
    <location>
        <begin position="96"/>
        <end position="99"/>
    </location>
    <ligand>
        <name>FAD</name>
        <dbReference type="ChEBI" id="CHEBI:57692"/>
    </ligand>
</feature>
<name>A0A0C3AVL0_9AGAM</name>
<dbReference type="PANTHER" id="PTHR11552:SF78">
    <property type="entry name" value="GLUCOSE-METHANOL-CHOLINE OXIDOREDUCTASE N-TERMINAL DOMAIN-CONTAINING PROTEIN"/>
    <property type="match status" value="1"/>
</dbReference>
<comment type="cofactor">
    <cofactor evidence="1 3">
        <name>FAD</name>
        <dbReference type="ChEBI" id="CHEBI:57692"/>
    </cofactor>
</comment>
<dbReference type="InterPro" id="IPR036188">
    <property type="entry name" value="FAD/NAD-bd_sf"/>
</dbReference>
<dbReference type="OrthoDB" id="269227at2759"/>
<evidence type="ECO:0000313" key="5">
    <source>
        <dbReference type="EMBL" id="KIM68992.1"/>
    </source>
</evidence>
<dbReference type="EMBL" id="KN822007">
    <property type="protein sequence ID" value="KIM68992.1"/>
    <property type="molecule type" value="Genomic_DNA"/>
</dbReference>
<dbReference type="GO" id="GO:0016614">
    <property type="term" value="F:oxidoreductase activity, acting on CH-OH group of donors"/>
    <property type="evidence" value="ECO:0007669"/>
    <property type="project" value="InterPro"/>
</dbReference>
<comment type="similarity">
    <text evidence="2">Belongs to the GMC oxidoreductase family.</text>
</comment>
<gene>
    <name evidence="5" type="ORF">SCLCIDRAFT_104125</name>
</gene>
<proteinExistence type="inferred from homology"/>
<feature type="domain" description="Glucose-methanol-choline oxidoreductase N-terminal" evidence="4">
    <location>
        <begin position="272"/>
        <end position="286"/>
    </location>
</feature>
<reference evidence="6" key="2">
    <citation type="submission" date="2015-01" db="EMBL/GenBank/DDBJ databases">
        <title>Evolutionary Origins and Diversification of the Mycorrhizal Mutualists.</title>
        <authorList>
            <consortium name="DOE Joint Genome Institute"/>
            <consortium name="Mycorrhizal Genomics Consortium"/>
            <person name="Kohler A."/>
            <person name="Kuo A."/>
            <person name="Nagy L.G."/>
            <person name="Floudas D."/>
            <person name="Copeland A."/>
            <person name="Barry K.W."/>
            <person name="Cichocki N."/>
            <person name="Veneault-Fourrey C."/>
            <person name="LaButti K."/>
            <person name="Lindquist E.A."/>
            <person name="Lipzen A."/>
            <person name="Lundell T."/>
            <person name="Morin E."/>
            <person name="Murat C."/>
            <person name="Riley R."/>
            <person name="Ohm R."/>
            <person name="Sun H."/>
            <person name="Tunlid A."/>
            <person name="Henrissat B."/>
            <person name="Grigoriev I.V."/>
            <person name="Hibbett D.S."/>
            <person name="Martin F."/>
        </authorList>
    </citation>
    <scope>NUCLEOTIDE SEQUENCE [LARGE SCALE GENOMIC DNA]</scope>
    <source>
        <strain evidence="6">Foug A</strain>
    </source>
</reference>
<dbReference type="SUPFAM" id="SSF51905">
    <property type="entry name" value="FAD/NAD(P)-binding domain"/>
    <property type="match status" value="1"/>
</dbReference>
<dbReference type="PROSITE" id="PS00624">
    <property type="entry name" value="GMC_OXRED_2"/>
    <property type="match status" value="1"/>
</dbReference>
<reference evidence="5 6" key="1">
    <citation type="submission" date="2014-04" db="EMBL/GenBank/DDBJ databases">
        <authorList>
            <consortium name="DOE Joint Genome Institute"/>
            <person name="Kuo A."/>
            <person name="Kohler A."/>
            <person name="Nagy L.G."/>
            <person name="Floudas D."/>
            <person name="Copeland A."/>
            <person name="Barry K.W."/>
            <person name="Cichocki N."/>
            <person name="Veneault-Fourrey C."/>
            <person name="LaButti K."/>
            <person name="Lindquist E.A."/>
            <person name="Lipzen A."/>
            <person name="Lundell T."/>
            <person name="Morin E."/>
            <person name="Murat C."/>
            <person name="Sun H."/>
            <person name="Tunlid A."/>
            <person name="Henrissat B."/>
            <person name="Grigoriev I.V."/>
            <person name="Hibbett D.S."/>
            <person name="Martin F."/>
            <person name="Nordberg H.P."/>
            <person name="Cantor M.N."/>
            <person name="Hua S.X."/>
        </authorList>
    </citation>
    <scope>NUCLEOTIDE SEQUENCE [LARGE SCALE GENOMIC DNA]</scope>
    <source>
        <strain evidence="5 6">Foug A</strain>
    </source>
</reference>
<evidence type="ECO:0000256" key="1">
    <source>
        <dbReference type="ARBA" id="ARBA00001974"/>
    </source>
</evidence>
<keyword evidence="6" id="KW-1185">Reference proteome</keyword>
<dbReference type="Proteomes" id="UP000053989">
    <property type="component" value="Unassembled WGS sequence"/>
</dbReference>
<dbReference type="GO" id="GO:0050660">
    <property type="term" value="F:flavin adenine dinucleotide binding"/>
    <property type="evidence" value="ECO:0007669"/>
    <property type="project" value="InterPro"/>
</dbReference>
<organism evidence="5 6">
    <name type="scientific">Scleroderma citrinum Foug A</name>
    <dbReference type="NCBI Taxonomy" id="1036808"/>
    <lineage>
        <taxon>Eukaryota</taxon>
        <taxon>Fungi</taxon>
        <taxon>Dikarya</taxon>
        <taxon>Basidiomycota</taxon>
        <taxon>Agaricomycotina</taxon>
        <taxon>Agaricomycetes</taxon>
        <taxon>Agaricomycetidae</taxon>
        <taxon>Boletales</taxon>
        <taxon>Sclerodermatineae</taxon>
        <taxon>Sclerodermataceae</taxon>
        <taxon>Scleroderma</taxon>
    </lineage>
</organism>
<keyword evidence="3" id="KW-0274">FAD</keyword>
<keyword evidence="3" id="KW-0285">Flavoprotein</keyword>
<protein>
    <submittedName>
        <fullName evidence="5">Alcohol oxidase</fullName>
    </submittedName>
</protein>
<dbReference type="PANTHER" id="PTHR11552">
    <property type="entry name" value="GLUCOSE-METHANOL-CHOLINE GMC OXIDOREDUCTASE"/>
    <property type="match status" value="1"/>
</dbReference>
<dbReference type="Pfam" id="PF05199">
    <property type="entry name" value="GMC_oxred_C"/>
    <property type="match status" value="1"/>
</dbReference>
<dbReference type="STRING" id="1036808.A0A0C3AVL0"/>
<accession>A0A0C3AVL0</accession>
<dbReference type="Pfam" id="PF00732">
    <property type="entry name" value="GMC_oxred_N"/>
    <property type="match status" value="1"/>
</dbReference>
<dbReference type="AlphaFoldDB" id="A0A0C3AVL0"/>
<dbReference type="InterPro" id="IPR012132">
    <property type="entry name" value="GMC_OxRdtase"/>
</dbReference>
<dbReference type="InterPro" id="IPR000172">
    <property type="entry name" value="GMC_OxRdtase_N"/>
</dbReference>
<dbReference type="InParanoid" id="A0A0C3AVL0"/>
<dbReference type="HOGENOM" id="CLU_002865_5_1_1"/>
<dbReference type="InterPro" id="IPR007867">
    <property type="entry name" value="GMC_OxRtase_C"/>
</dbReference>
<evidence type="ECO:0000259" key="4">
    <source>
        <dbReference type="PROSITE" id="PS00624"/>
    </source>
</evidence>
<dbReference type="PIRSF" id="PIRSF000137">
    <property type="entry name" value="Alcohol_oxidase"/>
    <property type="match status" value="1"/>
</dbReference>
<evidence type="ECO:0000256" key="3">
    <source>
        <dbReference type="PIRSR" id="PIRSR000137-2"/>
    </source>
</evidence>
<sequence length="621" mass="67161">MAAPEYDIVFAGGGTVACIIAGRLLTADPTLKILVVESGHHSRDRQCHYQPCRFLENLAPTSTTVTFNAGKPSPLLNGRPLIVPCGRALGGGSTVNFMVYVRCAASDHDDWAKHGNEGWSTADLLPLMKKAETFTVAPDLPTHGYSGPTKISMGSHIFPVAQQFFNVMKEYDPSTPQVLDNNDLSTSHAYSVSVAYIDPKTGRRSDAATNYLYPHTDNPNLHILVGKRVKRVIFENEVAVGIEYLDDAISCPAGSTEISTARASKLVVVCGGTFGSPTILERSGIGSRAILEKKGVPVVVDLPGVGENYQDHYGVFHGYHASDDTATMKGLWSGNVDLIAHWWDIIANLKEWEDHGKGPIATNGIDILFKMRPTPKELESAGPDFAARWETFFKNDPDKPVAAIALLAGPLAIPSPLPPGETVCGGFYIFYPASVGSVHISSGEDANVPADFDPRCLSDPSDSQLFSMLYKKTRELFRRMTCFRGEVASDHPQFPEDSAASCKKTEGPIPIDAPDIVYTPEDDKAIEEYIRNRVQTTWHSLGTCAMKPRDQGGVVDARLNVYGVSRLKIADLSIAPVNVGTNTYSTALAIGEKAAVIIAEDLGIKLGTEVVTLLDQKSSKL</sequence>
<dbReference type="Gene3D" id="3.30.560.10">
    <property type="entry name" value="Glucose Oxidase, domain 3"/>
    <property type="match status" value="1"/>
</dbReference>
<evidence type="ECO:0000256" key="2">
    <source>
        <dbReference type="ARBA" id="ARBA00010790"/>
    </source>
</evidence>
<dbReference type="SUPFAM" id="SSF54373">
    <property type="entry name" value="FAD-linked reductases, C-terminal domain"/>
    <property type="match status" value="1"/>
</dbReference>
<feature type="binding site" evidence="3">
    <location>
        <begin position="538"/>
        <end position="539"/>
    </location>
    <ligand>
        <name>FAD</name>
        <dbReference type="ChEBI" id="CHEBI:57692"/>
    </ligand>
</feature>
<dbReference type="Gene3D" id="3.50.50.60">
    <property type="entry name" value="FAD/NAD(P)-binding domain"/>
    <property type="match status" value="1"/>
</dbReference>
<evidence type="ECO:0000313" key="6">
    <source>
        <dbReference type="Proteomes" id="UP000053989"/>
    </source>
</evidence>